<evidence type="ECO:0000313" key="4">
    <source>
        <dbReference type="Proteomes" id="UP000262954"/>
    </source>
</evidence>
<dbReference type="Pfam" id="PF02638">
    <property type="entry name" value="GHL10"/>
    <property type="match status" value="1"/>
</dbReference>
<reference evidence="3 4" key="1">
    <citation type="journal article" date="2018" name="Nat. Biotechnol.">
        <title>A standardized bacterial taxonomy based on genome phylogeny substantially revises the tree of life.</title>
        <authorList>
            <person name="Parks D.H."/>
            <person name="Chuvochina M."/>
            <person name="Waite D.W."/>
            <person name="Rinke C."/>
            <person name="Skarshewski A."/>
            <person name="Chaumeil P.A."/>
            <person name="Hugenholtz P."/>
        </authorList>
    </citation>
    <scope>NUCLEOTIDE SEQUENCE [LARGE SCALE GENOMIC DNA]</scope>
    <source>
        <strain evidence="3">UBA11482</strain>
    </source>
</reference>
<keyword evidence="1" id="KW-0732">Signal</keyword>
<gene>
    <name evidence="3" type="ORF">DDY73_12380</name>
</gene>
<name>A0A354M5J7_9BACT</name>
<sequence length="561" mass="65394">MLYLRLLFYNCTMYFSLRKYILLFFFLFSFLSIEATSPKYEIRGVWLTTNWGLDWPKKIIKTEKDIKRQQEELCYLLDQVQKMNMNVVFFQTRLRGDVLYSSRYEPWSSVLTGISGKNPGYDPLRFVVEECHRRGLQCHAWLVCMPLGTSRQIKNQGKSSVVSKYPDMCKYWDREWYLDPGNPKTALYLASIAGEIVSNYGVDGIHLDYIRYPDKAGFPDRKTYLKYGSSDKTLNQWRRENINKIVYTIYDSIKKINPAVKLSSAVIGKYNTLPVFSSLGWSGIESVHQDPVEWLKQNKHDFIVPMMYFSERSFYPFLIDWVKHCAGHPIVSGLGAYRLCVNDGDWRLQDFMRQVYDGRRYGAGGQTYYRLENLINNEKFVYTAILQAYRYPALYPPMNYMGKTLPCAPDSLCVEYKTLSTFLYWDSVTNVREYVLYGSDSYPVNTNDPANIIASGIRGCSFETSLKKRFYAVTAVDMYHQESIPVQMSFPEIYYKGADNEVVLSNTLKNFDRIAIFNIFGKKIYEGKFKISIKTDGLFSGVYRVELYNNRGKEEKILIVN</sequence>
<dbReference type="Proteomes" id="UP000262954">
    <property type="component" value="Unassembled WGS sequence"/>
</dbReference>
<dbReference type="InterPro" id="IPR017853">
    <property type="entry name" value="GH"/>
</dbReference>
<dbReference type="InterPro" id="IPR003790">
    <property type="entry name" value="GHL10"/>
</dbReference>
<proteinExistence type="predicted"/>
<dbReference type="EMBL" id="DNWC01000160">
    <property type="protein sequence ID" value="HBJ09786.1"/>
    <property type="molecule type" value="Genomic_DNA"/>
</dbReference>
<dbReference type="AlphaFoldDB" id="A0A354M5J7"/>
<dbReference type="Gene3D" id="3.20.20.80">
    <property type="entry name" value="Glycosidases"/>
    <property type="match status" value="1"/>
</dbReference>
<dbReference type="SUPFAM" id="SSF51445">
    <property type="entry name" value="(Trans)glycosidases"/>
    <property type="match status" value="1"/>
</dbReference>
<comment type="caution">
    <text evidence="3">The sequence shown here is derived from an EMBL/GenBank/DDBJ whole genome shotgun (WGS) entry which is preliminary data.</text>
</comment>
<organism evidence="3 4">
    <name type="scientific">Coprobacter fastidiosus</name>
    <dbReference type="NCBI Taxonomy" id="1099853"/>
    <lineage>
        <taxon>Bacteria</taxon>
        <taxon>Pseudomonadati</taxon>
        <taxon>Bacteroidota</taxon>
        <taxon>Bacteroidia</taxon>
        <taxon>Bacteroidales</taxon>
        <taxon>Barnesiellaceae</taxon>
        <taxon>Coprobacter</taxon>
    </lineage>
</organism>
<dbReference type="PANTHER" id="PTHR43405:SF1">
    <property type="entry name" value="GLYCOSYL HYDROLASE DIGH"/>
    <property type="match status" value="1"/>
</dbReference>
<evidence type="ECO:0000256" key="1">
    <source>
        <dbReference type="ARBA" id="ARBA00022729"/>
    </source>
</evidence>
<protein>
    <submittedName>
        <fullName evidence="3">S-layer protein</fullName>
    </submittedName>
</protein>
<feature type="domain" description="Glycosyl hydrolase-like 10" evidence="2">
    <location>
        <begin position="41"/>
        <end position="314"/>
    </location>
</feature>
<dbReference type="InterPro" id="IPR052177">
    <property type="entry name" value="Divisome_Glycosyl_Hydrolase"/>
</dbReference>
<evidence type="ECO:0000313" key="3">
    <source>
        <dbReference type="EMBL" id="HBJ09786.1"/>
    </source>
</evidence>
<dbReference type="PANTHER" id="PTHR43405">
    <property type="entry name" value="GLYCOSYL HYDROLASE DIGH"/>
    <property type="match status" value="1"/>
</dbReference>
<accession>A0A354M5J7</accession>
<evidence type="ECO:0000259" key="2">
    <source>
        <dbReference type="Pfam" id="PF02638"/>
    </source>
</evidence>